<dbReference type="EMBL" id="VWXX01000055">
    <property type="protein sequence ID" value="KAA6182060.1"/>
    <property type="molecule type" value="Genomic_DNA"/>
</dbReference>
<dbReference type="OrthoDB" id="5752563at2"/>
<sequence length="976" mass="106924">MLEQSIHRLDNSLPQPLLMERRRASPLRFMQSRPHSYLTAGVLLVLLLSIGATAPASPTDLLQRAQTHDIWMRTHHMPAGGVMAAQFTDASYSEIALYGGRRDPAIWTGAYLAAQALRLMETGDSDAATRLAAVVQTLHDWWRISGDTGYLARFAAPADSAATILATLPADDPEVIRDVPYDGELWHWRGRVSRDQYQGVLLGMSLAYEATADAAIRQRIREDVTAFVERLMQEEERRVKVVINDSANFSVDLRLRHAVYTDDETPSGIPVINITTDPVSAEGSGMLVFWPNPSEYLREIPGLWWLPDIELPTQAIQLAGAFRVALQVTQGVPGYEARHAALRAHYEENVEAWLDMAADWENTNQCGDSYYGLNIAFLPLFNWVRLEDDMLRRGRLQREVLRDALWSEVADHKNVLFALLYASQAAPEDAIDDLINAHLAQLARFPDAPQLDLPFDLRSKYAEDPNCPGLSSVATDVDERPGATYIWERHPWQLVDSGTPNLVFAGVDYLLAYWLGRHAGFLCEADELTLTAVTVDGSRRHVACRDLRAGPDVTVSSTGDLALRAGRQIQLLPGFRVEAGGLLQASIDPTLASRPLTGAPLSLPTHARTSSQAPAPRSEARGQTAGALSPPMPAPGAEALTWSMLPAELQEQLLAHDAKIHDAQRDSTGDIIVFATEAPLAWEDTNGQSDIYLYAVASERLHLVSLALDGYAGNGSSDEPRLDGLGQQLLFRSTATNLVVGAQNDFAQLYQHDLGIGSTTRLTQTARGEPGTGNSGQAILAGTWAIFHTEAANLAAAGPGLYRQQLSDASRQPVGLDEWGLPDPAASRPAADSAGAEIAYQRPEPNGMRQIYLTDAVQAERLSLTSDPVLGQLDHCCAALSRDGGLLAYREQTSQGQAWLHVYHRNQGSYYRLPWPRDETLQSQAPVFNHDGSELWWLNPEQGPGLPEVLHWMKNPFGTAENRPSDGSAIVKVKAA</sequence>
<accession>A0A5M8FDS7</accession>
<evidence type="ECO:0000313" key="2">
    <source>
        <dbReference type="EMBL" id="KAA6182060.1"/>
    </source>
</evidence>
<evidence type="ECO:0000313" key="3">
    <source>
        <dbReference type="Proteomes" id="UP000322981"/>
    </source>
</evidence>
<dbReference type="Proteomes" id="UP000322981">
    <property type="component" value="Unassembled WGS sequence"/>
</dbReference>
<protein>
    <submittedName>
        <fullName evidence="2">Uncharacterized protein</fullName>
    </submittedName>
</protein>
<keyword evidence="3" id="KW-1185">Reference proteome</keyword>
<proteinExistence type="predicted"/>
<comment type="caution">
    <text evidence="2">The sequence shown here is derived from an EMBL/GenBank/DDBJ whole genome shotgun (WGS) entry which is preliminary data.</text>
</comment>
<evidence type="ECO:0000256" key="1">
    <source>
        <dbReference type="SAM" id="MobiDB-lite"/>
    </source>
</evidence>
<gene>
    <name evidence="2" type="ORF">F2Q65_18550</name>
</gene>
<dbReference type="AlphaFoldDB" id="A0A5M8FDS7"/>
<name>A0A5M8FDS7_9GAMM</name>
<organism evidence="2 3">
    <name type="scientific">Thiohalocapsa marina</name>
    <dbReference type="NCBI Taxonomy" id="424902"/>
    <lineage>
        <taxon>Bacteria</taxon>
        <taxon>Pseudomonadati</taxon>
        <taxon>Pseudomonadota</taxon>
        <taxon>Gammaproteobacteria</taxon>
        <taxon>Chromatiales</taxon>
        <taxon>Chromatiaceae</taxon>
        <taxon>Thiohalocapsa</taxon>
    </lineage>
</organism>
<dbReference type="RefSeq" id="WP_150094882.1">
    <property type="nucleotide sequence ID" value="NZ_VWXX01000055.1"/>
</dbReference>
<reference evidence="2 3" key="1">
    <citation type="submission" date="2019-09" db="EMBL/GenBank/DDBJ databases">
        <title>Whole-genome sequence of the purple sulfur bacterium Thiohalocapsa marina DSM 19078.</title>
        <authorList>
            <person name="Kyndt J.A."/>
            <person name="Meyer T.E."/>
        </authorList>
    </citation>
    <scope>NUCLEOTIDE SEQUENCE [LARGE SCALE GENOMIC DNA]</scope>
    <source>
        <strain evidence="2 3">DSM 19078</strain>
    </source>
</reference>
<feature type="region of interest" description="Disordered" evidence="1">
    <location>
        <begin position="598"/>
        <end position="637"/>
    </location>
</feature>
<dbReference type="SUPFAM" id="SSF82171">
    <property type="entry name" value="DPP6 N-terminal domain-like"/>
    <property type="match status" value="1"/>
</dbReference>